<organism evidence="2 3">
    <name type="scientific">Mythimna separata</name>
    <name type="common">Oriental armyworm</name>
    <name type="synonym">Pseudaletia separata</name>
    <dbReference type="NCBI Taxonomy" id="271217"/>
    <lineage>
        <taxon>Eukaryota</taxon>
        <taxon>Metazoa</taxon>
        <taxon>Ecdysozoa</taxon>
        <taxon>Arthropoda</taxon>
        <taxon>Hexapoda</taxon>
        <taxon>Insecta</taxon>
        <taxon>Pterygota</taxon>
        <taxon>Neoptera</taxon>
        <taxon>Endopterygota</taxon>
        <taxon>Lepidoptera</taxon>
        <taxon>Glossata</taxon>
        <taxon>Ditrysia</taxon>
        <taxon>Noctuoidea</taxon>
        <taxon>Noctuidae</taxon>
        <taxon>Noctuinae</taxon>
        <taxon>Hadenini</taxon>
        <taxon>Mythimna</taxon>
    </lineage>
</organism>
<evidence type="ECO:0000313" key="2">
    <source>
        <dbReference type="EMBL" id="KAJ8728785.1"/>
    </source>
</evidence>
<evidence type="ECO:0000313" key="3">
    <source>
        <dbReference type="Proteomes" id="UP001231518"/>
    </source>
</evidence>
<dbReference type="EMBL" id="JARGEI010000007">
    <property type="protein sequence ID" value="KAJ8728785.1"/>
    <property type="molecule type" value="Genomic_DNA"/>
</dbReference>
<evidence type="ECO:0000256" key="1">
    <source>
        <dbReference type="SAM" id="MobiDB-lite"/>
    </source>
</evidence>
<proteinExistence type="predicted"/>
<reference evidence="2" key="1">
    <citation type="submission" date="2023-03" db="EMBL/GenBank/DDBJ databases">
        <title>Chromosome-level genomes of two armyworms, Mythimna separata and Mythimna loreyi, provide insights into the biosynthesis and reception of sex pheromones.</title>
        <authorList>
            <person name="Zhao H."/>
        </authorList>
    </citation>
    <scope>NUCLEOTIDE SEQUENCE</scope>
    <source>
        <strain evidence="2">BeijingLab</strain>
        <tissue evidence="2">Pupa</tissue>
    </source>
</reference>
<name>A0AAD7YUT6_MYTSE</name>
<feature type="region of interest" description="Disordered" evidence="1">
    <location>
        <begin position="140"/>
        <end position="172"/>
    </location>
</feature>
<comment type="caution">
    <text evidence="2">The sequence shown here is derived from an EMBL/GenBank/DDBJ whole genome shotgun (WGS) entry which is preliminary data.</text>
</comment>
<dbReference type="AlphaFoldDB" id="A0AAD7YUT6"/>
<accession>A0AAD7YUT6</accession>
<protein>
    <submittedName>
        <fullName evidence="2">Uncharacterized protein</fullName>
    </submittedName>
</protein>
<feature type="region of interest" description="Disordered" evidence="1">
    <location>
        <begin position="51"/>
        <end position="114"/>
    </location>
</feature>
<keyword evidence="3" id="KW-1185">Reference proteome</keyword>
<feature type="compositionally biased region" description="Polar residues" evidence="1">
    <location>
        <begin position="74"/>
        <end position="91"/>
    </location>
</feature>
<sequence length="435" mass="49194">MTIYDIPGIIKIAMPLALTQANIQAGFMKTGIYPYNRNLFGDIDFAPSFVTDRPNPDTEDNIPAVPSPGRTRPNPDTENNASVIPSHTTSRTDTEDISPAAPSPVISRPIPDNQEDAPIAPFLVNIANLDCIQEENFVTENFGPNNKSPPLSPSILDNTPSQNFSNVQPSTSAIPSVFSPEIVRPFPKASQRKTRGPRTKKSTIYTDTPEKEAGRQEYEAKEKRLKAKGIKKNLNEPKGKGGQNKNYNMIKFAYFLTHESKLLDSVSFTFPVRGHSYMECDKNFGVVKLKTRMELPNDFYNLLISARSKPEPFIVVNVEQQPEIVRNWVDFLSNGNYKKTAPFKIQEIREFKTSSDKGSIQYRPNYNGMFYNSIITQKNKKNQLVMPKCQENEFYMPPSAYQEPLAITKEKYSDLQVLKEFCSHQAKSYFNSLPH</sequence>
<dbReference type="Proteomes" id="UP001231518">
    <property type="component" value="Chromosome 19"/>
</dbReference>
<gene>
    <name evidence="2" type="ORF">PYW07_006481</name>
</gene>